<evidence type="ECO:0000313" key="1">
    <source>
        <dbReference type="EMBL" id="RHZ70069.1"/>
    </source>
</evidence>
<proteinExistence type="predicted"/>
<organism evidence="1 2">
    <name type="scientific">Diversispora epigaea</name>
    <dbReference type="NCBI Taxonomy" id="1348612"/>
    <lineage>
        <taxon>Eukaryota</taxon>
        <taxon>Fungi</taxon>
        <taxon>Fungi incertae sedis</taxon>
        <taxon>Mucoromycota</taxon>
        <taxon>Glomeromycotina</taxon>
        <taxon>Glomeromycetes</taxon>
        <taxon>Diversisporales</taxon>
        <taxon>Diversisporaceae</taxon>
        <taxon>Diversispora</taxon>
    </lineage>
</organism>
<dbReference type="OrthoDB" id="2384430at2759"/>
<dbReference type="InterPro" id="IPR011990">
    <property type="entry name" value="TPR-like_helical_dom_sf"/>
</dbReference>
<gene>
    <name evidence="1" type="ORF">Glove_275g50</name>
</gene>
<evidence type="ECO:0000313" key="2">
    <source>
        <dbReference type="Proteomes" id="UP000266861"/>
    </source>
</evidence>
<reference evidence="1 2" key="1">
    <citation type="submission" date="2018-08" db="EMBL/GenBank/DDBJ databases">
        <title>Genome and evolution of the arbuscular mycorrhizal fungus Diversispora epigaea (formerly Glomus versiforme) and its bacterial endosymbionts.</title>
        <authorList>
            <person name="Sun X."/>
            <person name="Fei Z."/>
            <person name="Harrison M."/>
        </authorList>
    </citation>
    <scope>NUCLEOTIDE SEQUENCE [LARGE SCALE GENOMIC DNA]</scope>
    <source>
        <strain evidence="1 2">IT104</strain>
    </source>
</reference>
<dbReference type="Gene3D" id="1.25.40.10">
    <property type="entry name" value="Tetratricopeptide repeat domain"/>
    <property type="match status" value="1"/>
</dbReference>
<keyword evidence="2" id="KW-1185">Reference proteome</keyword>
<dbReference type="EMBL" id="PQFF01000252">
    <property type="protein sequence ID" value="RHZ70069.1"/>
    <property type="molecule type" value="Genomic_DNA"/>
</dbReference>
<dbReference type="AlphaFoldDB" id="A0A397I346"/>
<comment type="caution">
    <text evidence="1">The sequence shown here is derived from an EMBL/GenBank/DDBJ whole genome shotgun (WGS) entry which is preliminary data.</text>
</comment>
<dbReference type="Proteomes" id="UP000266861">
    <property type="component" value="Unassembled WGS sequence"/>
</dbReference>
<sequence>MIYTFWTAEEGNADRQNKHGYCYLLGIGTPINDEKAFQWMKGKCYQRGGNKVE</sequence>
<name>A0A397I346_9GLOM</name>
<accession>A0A397I346</accession>
<dbReference type="SUPFAM" id="SSF81901">
    <property type="entry name" value="HCP-like"/>
    <property type="match status" value="1"/>
</dbReference>
<protein>
    <submittedName>
        <fullName evidence="1">Uncharacterized protein</fullName>
    </submittedName>
</protein>